<dbReference type="EMBL" id="OX465080">
    <property type="protein sequence ID" value="CAI9281213.1"/>
    <property type="molecule type" value="Genomic_DNA"/>
</dbReference>
<sequence>MPIREDIPTSEPISYEVPPSFSEPPVTEDIATTPLGNVASPSVSDDDFMVDDDPKISGSFEEFVALVLESPLIDDKSDFDEEHANDPMTKRDYKALSRKLNLLVRHTQVFSTSKFDYMQQAHMETEKALFETSAKLISDTTVKVDAAFKEVKQATAKVDVILKEVIESLNKKLDAIINDVN</sequence>
<proteinExistence type="predicted"/>
<evidence type="ECO:0000313" key="3">
    <source>
        <dbReference type="Proteomes" id="UP001177003"/>
    </source>
</evidence>
<dbReference type="AlphaFoldDB" id="A0AA35YVV7"/>
<evidence type="ECO:0000256" key="1">
    <source>
        <dbReference type="SAM" id="MobiDB-lite"/>
    </source>
</evidence>
<reference evidence="2" key="1">
    <citation type="submission" date="2023-04" db="EMBL/GenBank/DDBJ databases">
        <authorList>
            <person name="Vijverberg K."/>
            <person name="Xiong W."/>
            <person name="Schranz E."/>
        </authorList>
    </citation>
    <scope>NUCLEOTIDE SEQUENCE</scope>
</reference>
<keyword evidence="3" id="KW-1185">Reference proteome</keyword>
<gene>
    <name evidence="2" type="ORF">LSALG_LOCUS20924</name>
</gene>
<protein>
    <submittedName>
        <fullName evidence="2">Uncharacterized protein</fullName>
    </submittedName>
</protein>
<evidence type="ECO:0000313" key="2">
    <source>
        <dbReference type="EMBL" id="CAI9281213.1"/>
    </source>
</evidence>
<feature type="region of interest" description="Disordered" evidence="1">
    <location>
        <begin position="1"/>
        <end position="46"/>
    </location>
</feature>
<name>A0AA35YVV7_LACSI</name>
<organism evidence="2 3">
    <name type="scientific">Lactuca saligna</name>
    <name type="common">Willowleaf lettuce</name>
    <dbReference type="NCBI Taxonomy" id="75948"/>
    <lineage>
        <taxon>Eukaryota</taxon>
        <taxon>Viridiplantae</taxon>
        <taxon>Streptophyta</taxon>
        <taxon>Embryophyta</taxon>
        <taxon>Tracheophyta</taxon>
        <taxon>Spermatophyta</taxon>
        <taxon>Magnoliopsida</taxon>
        <taxon>eudicotyledons</taxon>
        <taxon>Gunneridae</taxon>
        <taxon>Pentapetalae</taxon>
        <taxon>asterids</taxon>
        <taxon>campanulids</taxon>
        <taxon>Asterales</taxon>
        <taxon>Asteraceae</taxon>
        <taxon>Cichorioideae</taxon>
        <taxon>Cichorieae</taxon>
        <taxon>Lactucinae</taxon>
        <taxon>Lactuca</taxon>
    </lineage>
</organism>
<accession>A0AA35YVV7</accession>
<dbReference type="Proteomes" id="UP001177003">
    <property type="component" value="Chromosome 4"/>
</dbReference>